<proteinExistence type="predicted"/>
<dbReference type="Gene3D" id="3.90.1200.10">
    <property type="match status" value="1"/>
</dbReference>
<evidence type="ECO:0000313" key="3">
    <source>
        <dbReference type="Proteomes" id="UP000494106"/>
    </source>
</evidence>
<dbReference type="SUPFAM" id="SSF56112">
    <property type="entry name" value="Protein kinase-like (PK-like)"/>
    <property type="match status" value="2"/>
</dbReference>
<keyword evidence="3" id="KW-1185">Reference proteome</keyword>
<sequence>MAQEKINKLLKEILKEENYTNFDLKVEEISTEGANYTSNLYKVEVIPKGDKPHLHLFVKVACPSVKLRSTLDEWKIYTTEQFFYTKLMKIFNEIEKENNVPDGHRLVCSKYYGCSLVPFEEIIVLEDLTASNWLAYDRSKPIDWPYAKAAITELAKFHSLSFAYSEKNSTEFSKVLEDLKTQMNPEALAAFVKSSKDIALQKVKPEHKELLEKYLKEFEAKIKKVNEPVGRNVITHGVYRPSNLMHKVREEKLKRDLYNVDLKTLLTTKRVGVEEMLYTFLPKIAEEQKYVDYKLKIEPISSGGANYTSTLYNVTIEERNNTHHMFVKVAAMGEKIRSQTPNFYHTEIFVYTKLAKVYKNLEEEHQVPDKYRLHLTKFYGCDPTVYKETVVLENLVVKGYQPYDRLKPIDWAYAASAITELTKLHALSFAYSEYYPEEFKKVVNDHKFVLEMEAEFVSGFFDASIAKAIESVEEKFKDKLKVFFERFGKKFPDLFKGVKPVLIHGDYRPSNLMHRNANETAVDVMIVDLQTLQGASPVVDLLYFIFTGSDEEFRAEYYDKLIDHYYTELEAAMKRLHLDPEKIYSRAVFDKELKEKLPFGLTISVFALPVVTVSAEHAPKVDADMELSAFCAEKASDLYVERLNGVVNDFMKWGLLK</sequence>
<feature type="domain" description="CHK kinase-like" evidence="1">
    <location>
        <begin position="390"/>
        <end position="575"/>
    </location>
</feature>
<organism evidence="2 3">
    <name type="scientific">Arctia plantaginis</name>
    <name type="common">Wood tiger moth</name>
    <name type="synonym">Phalaena plantaginis</name>
    <dbReference type="NCBI Taxonomy" id="874455"/>
    <lineage>
        <taxon>Eukaryota</taxon>
        <taxon>Metazoa</taxon>
        <taxon>Ecdysozoa</taxon>
        <taxon>Arthropoda</taxon>
        <taxon>Hexapoda</taxon>
        <taxon>Insecta</taxon>
        <taxon>Pterygota</taxon>
        <taxon>Neoptera</taxon>
        <taxon>Endopterygota</taxon>
        <taxon>Lepidoptera</taxon>
        <taxon>Glossata</taxon>
        <taxon>Ditrysia</taxon>
        <taxon>Noctuoidea</taxon>
        <taxon>Erebidae</taxon>
        <taxon>Arctiinae</taxon>
        <taxon>Arctia</taxon>
    </lineage>
</organism>
<gene>
    <name evidence="2" type="ORF">APLA_LOCUS45</name>
</gene>
<dbReference type="AlphaFoldDB" id="A0A8S0YLE9"/>
<dbReference type="InterPro" id="IPR004119">
    <property type="entry name" value="EcKL"/>
</dbReference>
<dbReference type="EMBL" id="CADEBC010000002">
    <property type="protein sequence ID" value="CAB3219731.1"/>
    <property type="molecule type" value="Genomic_DNA"/>
</dbReference>
<protein>
    <recommendedName>
        <fullName evidence="1">CHK kinase-like domain-containing protein</fullName>
    </recommendedName>
</protein>
<reference evidence="2 3" key="1">
    <citation type="submission" date="2020-04" db="EMBL/GenBank/DDBJ databases">
        <authorList>
            <person name="Wallbank WR R."/>
            <person name="Pardo Diaz C."/>
            <person name="Kozak K."/>
            <person name="Martin S."/>
            <person name="Jiggins C."/>
            <person name="Moest M."/>
            <person name="Warren A I."/>
            <person name="Byers J.R.P. K."/>
            <person name="Montejo-Kovacevich G."/>
            <person name="Yen C E."/>
        </authorList>
    </citation>
    <scope>NUCLEOTIDE SEQUENCE [LARGE SCALE GENOMIC DNA]</scope>
</reference>
<dbReference type="SMART" id="SM00587">
    <property type="entry name" value="CHK"/>
    <property type="match status" value="2"/>
</dbReference>
<dbReference type="InterPro" id="IPR015897">
    <property type="entry name" value="CHK_kinase-like"/>
</dbReference>
<dbReference type="Proteomes" id="UP000494106">
    <property type="component" value="Unassembled WGS sequence"/>
</dbReference>
<comment type="caution">
    <text evidence="2">The sequence shown here is derived from an EMBL/GenBank/DDBJ whole genome shotgun (WGS) entry which is preliminary data.</text>
</comment>
<dbReference type="Pfam" id="PF02958">
    <property type="entry name" value="EcKL"/>
    <property type="match status" value="2"/>
</dbReference>
<name>A0A8S0YLE9_ARCPL</name>
<accession>A0A8S0YLE9</accession>
<dbReference type="OrthoDB" id="191037at2759"/>
<evidence type="ECO:0000313" key="2">
    <source>
        <dbReference type="EMBL" id="CAB3219731.1"/>
    </source>
</evidence>
<feature type="domain" description="CHK kinase-like" evidence="1">
    <location>
        <begin position="123"/>
        <end position="290"/>
    </location>
</feature>
<dbReference type="PANTHER" id="PTHR11012">
    <property type="entry name" value="PROTEIN KINASE-LIKE DOMAIN-CONTAINING"/>
    <property type="match status" value="1"/>
</dbReference>
<dbReference type="InterPro" id="IPR011009">
    <property type="entry name" value="Kinase-like_dom_sf"/>
</dbReference>
<evidence type="ECO:0000259" key="1">
    <source>
        <dbReference type="SMART" id="SM00587"/>
    </source>
</evidence>
<dbReference type="PANTHER" id="PTHR11012:SF30">
    <property type="entry name" value="PROTEIN KINASE-LIKE DOMAIN-CONTAINING"/>
    <property type="match status" value="1"/>
</dbReference>